<dbReference type="EC" id="2.7.11.1" evidence="1"/>
<keyword evidence="5 14" id="KW-0418">Kinase</keyword>
<gene>
    <name evidence="14" type="ORF">Cri9333_4446</name>
</gene>
<dbReference type="Gene3D" id="3.30.200.20">
    <property type="entry name" value="Phosphorylase Kinase, domain 1"/>
    <property type="match status" value="1"/>
</dbReference>
<feature type="domain" description="Protein kinase" evidence="12">
    <location>
        <begin position="10"/>
        <end position="277"/>
    </location>
</feature>
<dbReference type="OrthoDB" id="468998at2"/>
<dbReference type="InterPro" id="IPR000719">
    <property type="entry name" value="Prot_kinase_dom"/>
</dbReference>
<evidence type="ECO:0000256" key="5">
    <source>
        <dbReference type="ARBA" id="ARBA00022777"/>
    </source>
</evidence>
<dbReference type="SMART" id="SM00287">
    <property type="entry name" value="SH3b"/>
    <property type="match status" value="1"/>
</dbReference>
<dbReference type="eggNOG" id="COG0515">
    <property type="taxonomic scope" value="Bacteria"/>
</dbReference>
<evidence type="ECO:0000256" key="7">
    <source>
        <dbReference type="ARBA" id="ARBA00047899"/>
    </source>
</evidence>
<dbReference type="PROSITE" id="PS51781">
    <property type="entry name" value="SH3B"/>
    <property type="match status" value="1"/>
</dbReference>
<dbReference type="InterPro" id="IPR011009">
    <property type="entry name" value="Kinase-like_dom_sf"/>
</dbReference>
<evidence type="ECO:0000256" key="8">
    <source>
        <dbReference type="ARBA" id="ARBA00048679"/>
    </source>
</evidence>
<evidence type="ECO:0000256" key="2">
    <source>
        <dbReference type="ARBA" id="ARBA00022527"/>
    </source>
</evidence>
<dbReference type="CDD" id="cd14014">
    <property type="entry name" value="STKc_PknB_like"/>
    <property type="match status" value="1"/>
</dbReference>
<dbReference type="KEGG" id="cep:Cri9333_4446"/>
<dbReference type="InterPro" id="IPR003646">
    <property type="entry name" value="SH3-like_bac-type"/>
</dbReference>
<name>K9W4E3_9CYAN</name>
<dbReference type="GO" id="GO:0004674">
    <property type="term" value="F:protein serine/threonine kinase activity"/>
    <property type="evidence" value="ECO:0007669"/>
    <property type="project" value="UniProtKB-KW"/>
</dbReference>
<evidence type="ECO:0000256" key="4">
    <source>
        <dbReference type="ARBA" id="ARBA00022741"/>
    </source>
</evidence>
<dbReference type="Proteomes" id="UP000010472">
    <property type="component" value="Chromosome"/>
</dbReference>
<dbReference type="eggNOG" id="COG3103">
    <property type="taxonomic scope" value="Bacteria"/>
</dbReference>
<keyword evidence="4 9" id="KW-0547">Nucleotide-binding</keyword>
<keyword evidence="6 9" id="KW-0067">ATP-binding</keyword>
<evidence type="ECO:0000256" key="1">
    <source>
        <dbReference type="ARBA" id="ARBA00012513"/>
    </source>
</evidence>
<keyword evidence="3" id="KW-0808">Transferase</keyword>
<keyword evidence="11" id="KW-0472">Membrane</keyword>
<keyword evidence="2 14" id="KW-0723">Serine/threonine-protein kinase</keyword>
<evidence type="ECO:0000256" key="10">
    <source>
        <dbReference type="SAM" id="MobiDB-lite"/>
    </source>
</evidence>
<keyword evidence="11" id="KW-1133">Transmembrane helix</keyword>
<feature type="compositionally biased region" description="Pro residues" evidence="10">
    <location>
        <begin position="581"/>
        <end position="607"/>
    </location>
</feature>
<feature type="compositionally biased region" description="Polar residues" evidence="10">
    <location>
        <begin position="448"/>
        <end position="467"/>
    </location>
</feature>
<evidence type="ECO:0000259" key="13">
    <source>
        <dbReference type="PROSITE" id="PS51781"/>
    </source>
</evidence>
<keyword evidence="11" id="KW-0812">Transmembrane</keyword>
<feature type="binding site" evidence="9">
    <location>
        <position position="41"/>
    </location>
    <ligand>
        <name>ATP</name>
        <dbReference type="ChEBI" id="CHEBI:30616"/>
    </ligand>
</feature>
<dbReference type="PANTHER" id="PTHR24363">
    <property type="entry name" value="SERINE/THREONINE PROTEIN KINASE"/>
    <property type="match status" value="1"/>
</dbReference>
<evidence type="ECO:0000259" key="12">
    <source>
        <dbReference type="PROSITE" id="PS50011"/>
    </source>
</evidence>
<sequence>MLGKLLDGRYLVVQVLGTGGFGQTYIAQDTRRPGNPVCVVKHLKPASSDPNILPTARRLFNSEAETLEQLGNHDQIPRLLAYFEQEQEFYLVQELIEGHTLKTELSPGSRWTENQVIPMLQDVLGILEFVHSRGVIHRDIKPDNLIRRTSDNKLVLVDFGAVKQLPNQMVGIPSEASATVAIGTPGYMPSEQARGQPRPNSDIYALGIIAIQSLTGILPLQLQEDPNTGEMLWQHLVSVSPGLAAVLNKMVRYHFKDRYQTATEALQAITQINNYYLPTQQYSNYPGNAPTVYPGTPQNLPRQPVTPPPTQHTIPASPVNFSRPPVNPQTSYTPPYRSNKMPLIFGTTITAAVVAAVGVGMGYAFRQSPFQLGSLINQPENTQQASCSVVIDSLNVRSGSSKNSNIIGTVEQGTNLYLTGNKQNGWVEINSPVKGWVFSGSQFVNCGSASETPTQTQPEIPKISSNKPRPVSEDKSANILDQATNKFQSGDINGAIALAKSIPFSSSNYQETIKTVKRWRQEWEIAQDKFNQASQAFEQGRWEEVLVLTKDAEFPDIKYWKDRLQNLAKEAEKNQKDETPNPTPTPSPSDSPSPQPSPTDSPTPTPSSSPQEKTTTKSKS</sequence>
<feature type="region of interest" description="Disordered" evidence="10">
    <location>
        <begin position="568"/>
        <end position="620"/>
    </location>
</feature>
<organism evidence="14 15">
    <name type="scientific">Crinalium epipsammum PCC 9333</name>
    <dbReference type="NCBI Taxonomy" id="1173022"/>
    <lineage>
        <taxon>Bacteria</taxon>
        <taxon>Bacillati</taxon>
        <taxon>Cyanobacteriota</taxon>
        <taxon>Cyanophyceae</taxon>
        <taxon>Gomontiellales</taxon>
        <taxon>Gomontiellaceae</taxon>
        <taxon>Crinalium</taxon>
    </lineage>
</organism>
<dbReference type="Gene3D" id="2.30.30.40">
    <property type="entry name" value="SH3 Domains"/>
    <property type="match status" value="1"/>
</dbReference>
<dbReference type="STRING" id="1173022.Cri9333_4446"/>
<dbReference type="HOGENOM" id="CLU_000288_135_5_3"/>
<feature type="compositionally biased region" description="Basic and acidic residues" evidence="10">
    <location>
        <begin position="568"/>
        <end position="579"/>
    </location>
</feature>
<dbReference type="Pfam" id="PF00069">
    <property type="entry name" value="Pkinase"/>
    <property type="match status" value="1"/>
</dbReference>
<dbReference type="InterPro" id="IPR017441">
    <property type="entry name" value="Protein_kinase_ATP_BS"/>
</dbReference>
<accession>K9W4E3</accession>
<comment type="catalytic activity">
    <reaction evidence="8">
        <text>L-seryl-[protein] + ATP = O-phospho-L-seryl-[protein] + ADP + H(+)</text>
        <dbReference type="Rhea" id="RHEA:17989"/>
        <dbReference type="Rhea" id="RHEA-COMP:9863"/>
        <dbReference type="Rhea" id="RHEA-COMP:11604"/>
        <dbReference type="ChEBI" id="CHEBI:15378"/>
        <dbReference type="ChEBI" id="CHEBI:29999"/>
        <dbReference type="ChEBI" id="CHEBI:30616"/>
        <dbReference type="ChEBI" id="CHEBI:83421"/>
        <dbReference type="ChEBI" id="CHEBI:456216"/>
        <dbReference type="EC" id="2.7.11.1"/>
    </reaction>
</comment>
<feature type="transmembrane region" description="Helical" evidence="11">
    <location>
        <begin position="343"/>
        <end position="365"/>
    </location>
</feature>
<dbReference type="RefSeq" id="WP_015205321.1">
    <property type="nucleotide sequence ID" value="NC_019753.1"/>
</dbReference>
<dbReference type="PROSITE" id="PS00107">
    <property type="entry name" value="PROTEIN_KINASE_ATP"/>
    <property type="match status" value="1"/>
</dbReference>
<dbReference type="GO" id="GO:0005524">
    <property type="term" value="F:ATP binding"/>
    <property type="evidence" value="ECO:0007669"/>
    <property type="project" value="UniProtKB-UniRule"/>
</dbReference>
<evidence type="ECO:0000256" key="9">
    <source>
        <dbReference type="PROSITE-ProRule" id="PRU10141"/>
    </source>
</evidence>
<feature type="domain" description="SH3b" evidence="13">
    <location>
        <begin position="384"/>
        <end position="447"/>
    </location>
</feature>
<evidence type="ECO:0000313" key="15">
    <source>
        <dbReference type="Proteomes" id="UP000010472"/>
    </source>
</evidence>
<dbReference type="PATRIC" id="fig|1173022.3.peg.4802"/>
<dbReference type="AlphaFoldDB" id="K9W4E3"/>
<evidence type="ECO:0000256" key="6">
    <source>
        <dbReference type="ARBA" id="ARBA00022840"/>
    </source>
</evidence>
<dbReference type="EMBL" id="CP003620">
    <property type="protein sequence ID" value="AFZ15228.1"/>
    <property type="molecule type" value="Genomic_DNA"/>
</dbReference>
<reference evidence="14 15" key="1">
    <citation type="submission" date="2012-06" db="EMBL/GenBank/DDBJ databases">
        <title>Finished chromosome of genome of Crinalium epipsammum PCC 9333.</title>
        <authorList>
            <consortium name="US DOE Joint Genome Institute"/>
            <person name="Gugger M."/>
            <person name="Coursin T."/>
            <person name="Rippka R."/>
            <person name="Tandeau De Marsac N."/>
            <person name="Huntemann M."/>
            <person name="Wei C.-L."/>
            <person name="Han J."/>
            <person name="Detter J.C."/>
            <person name="Han C."/>
            <person name="Tapia R."/>
            <person name="Davenport K."/>
            <person name="Daligault H."/>
            <person name="Erkkila T."/>
            <person name="Gu W."/>
            <person name="Munk A.C.C."/>
            <person name="Teshima H."/>
            <person name="Xu Y."/>
            <person name="Chain P."/>
            <person name="Chen A."/>
            <person name="Krypides N."/>
            <person name="Mavromatis K."/>
            <person name="Markowitz V."/>
            <person name="Szeto E."/>
            <person name="Ivanova N."/>
            <person name="Mikhailova N."/>
            <person name="Ovchinnikova G."/>
            <person name="Pagani I."/>
            <person name="Pati A."/>
            <person name="Goodwin L."/>
            <person name="Peters L."/>
            <person name="Pitluck S."/>
            <person name="Woyke T."/>
            <person name="Kerfeld C."/>
        </authorList>
    </citation>
    <scope>NUCLEOTIDE SEQUENCE [LARGE SCALE GENOMIC DNA]</scope>
    <source>
        <strain evidence="14 15">PCC 9333</strain>
    </source>
</reference>
<comment type="catalytic activity">
    <reaction evidence="7">
        <text>L-threonyl-[protein] + ATP = O-phospho-L-threonyl-[protein] + ADP + H(+)</text>
        <dbReference type="Rhea" id="RHEA:46608"/>
        <dbReference type="Rhea" id="RHEA-COMP:11060"/>
        <dbReference type="Rhea" id="RHEA-COMP:11605"/>
        <dbReference type="ChEBI" id="CHEBI:15378"/>
        <dbReference type="ChEBI" id="CHEBI:30013"/>
        <dbReference type="ChEBI" id="CHEBI:30616"/>
        <dbReference type="ChEBI" id="CHEBI:61977"/>
        <dbReference type="ChEBI" id="CHEBI:456216"/>
        <dbReference type="EC" id="2.7.11.1"/>
    </reaction>
</comment>
<evidence type="ECO:0000256" key="3">
    <source>
        <dbReference type="ARBA" id="ARBA00022679"/>
    </source>
</evidence>
<evidence type="ECO:0000313" key="14">
    <source>
        <dbReference type="EMBL" id="AFZ15228.1"/>
    </source>
</evidence>
<proteinExistence type="predicted"/>
<protein>
    <recommendedName>
        <fullName evidence="1">non-specific serine/threonine protein kinase</fullName>
        <ecNumber evidence="1">2.7.11.1</ecNumber>
    </recommendedName>
</protein>
<dbReference type="SUPFAM" id="SSF56112">
    <property type="entry name" value="Protein kinase-like (PK-like)"/>
    <property type="match status" value="1"/>
</dbReference>
<dbReference type="PANTHER" id="PTHR24363:SF0">
    <property type="entry name" value="SERINE_THREONINE KINASE LIKE DOMAIN CONTAINING 1"/>
    <property type="match status" value="1"/>
</dbReference>
<keyword evidence="15" id="KW-1185">Reference proteome</keyword>
<dbReference type="Pfam" id="PF08239">
    <property type="entry name" value="SH3_3"/>
    <property type="match status" value="1"/>
</dbReference>
<dbReference type="Gene3D" id="1.10.510.10">
    <property type="entry name" value="Transferase(Phosphotransferase) domain 1"/>
    <property type="match status" value="1"/>
</dbReference>
<dbReference type="PROSITE" id="PS50011">
    <property type="entry name" value="PROTEIN_KINASE_DOM"/>
    <property type="match status" value="1"/>
</dbReference>
<dbReference type="SMART" id="SM00220">
    <property type="entry name" value="S_TKc"/>
    <property type="match status" value="1"/>
</dbReference>
<feature type="region of interest" description="Disordered" evidence="10">
    <location>
        <begin position="448"/>
        <end position="473"/>
    </location>
</feature>
<evidence type="ECO:0000256" key="11">
    <source>
        <dbReference type="SAM" id="Phobius"/>
    </source>
</evidence>